<name>A0ACC0H0R7_9ERIC</name>
<accession>A0ACC0H0R7</accession>
<comment type="caution">
    <text evidence="1">The sequence shown here is derived from an EMBL/GenBank/DDBJ whole genome shotgun (WGS) entry which is preliminary data.</text>
</comment>
<evidence type="ECO:0000313" key="1">
    <source>
        <dbReference type="EMBL" id="KAI8006388.1"/>
    </source>
</evidence>
<sequence length="922" mass="101304">MEMEIAAEQQQWQQAEEEEADVAAEAVALQGRRPRLPNTATAATAAAASIGESSNGDVMVTSPEPSNGFGDGEYRQQELPNGNGNGGGASKWNVYFDNDQGIWKCRNCFWTYQSGSPWIDHTQHPKCKWQLHMPMNVKTVDQQGQCFYCEIKVVFKFFLSEKNPGDDGLVITENNFDSQSTVINHQHKQILKDGSFSGKSFEEHNTNKSISDITVACDDTELIKESDQELAELDVEGVLEKQDTHDLYCPNCNSCITRRVILRKRKRKIRIPGEEAKRNKLETVVASELDAISGHATNDQGHSVVDFSLDGSPTPAANDNNRDREPEIFRCLSCFSFFIPTGNGFKMFNIFGDKREKETMQNPQQISATKKNWLSSIFASRNEEMLIMPASNQEVTSPPQLFGADGLVITGSAEPPEGEDDIVPSSTQGSELLEKVIADRGEKLVDVMKKQTEGAALHHPELDTVNQLNLSRFSDEMLLNHESDHPATQITGKRSVHTEEPAEIAIFKPQQDGLKILVHSSAESITLEKSQTDQKLNVAIERKSADDKGSSILLLSKPVSVLGELDINEKANIVVDLPSENGQVKLPTKSIVEDKNEQLKLNGNDAAYPSGVSSHAIIGTKVDIHVEEPLKADTDALTLSVQDVLLRPERQINTTKDLKDIPAKTSAGSDTIIIIKEGPVEPAEPHEARDIVASAEIGPSPHTEITEARGFQGLDVIKSIVYGGLIESITSLGIVSPAAGADAATSNILALGLANLIGGLFIIGHNLWELKNDHYEGVSSHRVTERLDKYQELLGRRENFFLHATVAILSFLIFGLLPPVIYGFSFRESNNRDFKLIAVAVASLLCVTILATGKAYIQRPLKAYIKTVMYYVIIGFMASCVSYAVGDLIKELLEKHGFNSGDLALTLPILEATSKQPAWESY</sequence>
<dbReference type="EMBL" id="CM045764">
    <property type="protein sequence ID" value="KAI8006388.1"/>
    <property type="molecule type" value="Genomic_DNA"/>
</dbReference>
<gene>
    <name evidence="1" type="ORF">LOK49_LG07G00051</name>
</gene>
<reference evidence="1 2" key="1">
    <citation type="journal article" date="2022" name="Plant J.">
        <title>Chromosome-level genome of Camellia lanceoleosa provides a valuable resource for understanding genome evolution and self-incompatibility.</title>
        <authorList>
            <person name="Gong W."/>
            <person name="Xiao S."/>
            <person name="Wang L."/>
            <person name="Liao Z."/>
            <person name="Chang Y."/>
            <person name="Mo W."/>
            <person name="Hu G."/>
            <person name="Li W."/>
            <person name="Zhao G."/>
            <person name="Zhu H."/>
            <person name="Hu X."/>
            <person name="Ji K."/>
            <person name="Xiang X."/>
            <person name="Song Q."/>
            <person name="Yuan D."/>
            <person name="Jin S."/>
            <person name="Zhang L."/>
        </authorList>
    </citation>
    <scope>NUCLEOTIDE SEQUENCE [LARGE SCALE GENOMIC DNA]</scope>
    <source>
        <strain evidence="1">SQ_2022a</strain>
    </source>
</reference>
<organism evidence="1 2">
    <name type="scientific">Camellia lanceoleosa</name>
    <dbReference type="NCBI Taxonomy" id="1840588"/>
    <lineage>
        <taxon>Eukaryota</taxon>
        <taxon>Viridiplantae</taxon>
        <taxon>Streptophyta</taxon>
        <taxon>Embryophyta</taxon>
        <taxon>Tracheophyta</taxon>
        <taxon>Spermatophyta</taxon>
        <taxon>Magnoliopsida</taxon>
        <taxon>eudicotyledons</taxon>
        <taxon>Gunneridae</taxon>
        <taxon>Pentapetalae</taxon>
        <taxon>asterids</taxon>
        <taxon>Ericales</taxon>
        <taxon>Theaceae</taxon>
        <taxon>Camellia</taxon>
    </lineage>
</organism>
<proteinExistence type="predicted"/>
<dbReference type="Proteomes" id="UP001060215">
    <property type="component" value="Chromosome 7"/>
</dbReference>
<keyword evidence="2" id="KW-1185">Reference proteome</keyword>
<evidence type="ECO:0000313" key="2">
    <source>
        <dbReference type="Proteomes" id="UP001060215"/>
    </source>
</evidence>
<protein>
    <submittedName>
        <fullName evidence="1">Membrane protein of ER body-like protein</fullName>
    </submittedName>
</protein>